<feature type="transmembrane region" description="Helical" evidence="9">
    <location>
        <begin position="162"/>
        <end position="181"/>
    </location>
</feature>
<comment type="subcellular location">
    <subcellularLocation>
        <location evidence="1">Membrane</location>
        <topology evidence="1">Multi-pass membrane protein</topology>
    </subcellularLocation>
</comment>
<dbReference type="InterPro" id="IPR004813">
    <property type="entry name" value="OPT"/>
</dbReference>
<keyword evidence="6" id="KW-0653">Protein transport</keyword>
<dbReference type="GO" id="GO:0015031">
    <property type="term" value="P:protein transport"/>
    <property type="evidence" value="ECO:0007669"/>
    <property type="project" value="UniProtKB-KW"/>
</dbReference>
<feature type="transmembrane region" description="Helical" evidence="9">
    <location>
        <begin position="193"/>
        <end position="213"/>
    </location>
</feature>
<dbReference type="AlphaFoldDB" id="A0AAV7GPE8"/>
<keyword evidence="3" id="KW-0813">Transport</keyword>
<comment type="similarity">
    <text evidence="2">Belongs to the oligopeptide OPT transporter (TC 2.A.67.1) family.</text>
</comment>
<evidence type="ECO:0000256" key="5">
    <source>
        <dbReference type="ARBA" id="ARBA00022856"/>
    </source>
</evidence>
<evidence type="ECO:0000256" key="6">
    <source>
        <dbReference type="ARBA" id="ARBA00022927"/>
    </source>
</evidence>
<keyword evidence="8 9" id="KW-0472">Membrane</keyword>
<protein>
    <recommendedName>
        <fullName evidence="12">Oligopeptide transporter</fullName>
    </recommendedName>
</protein>
<dbReference type="NCBIfam" id="TIGR00728">
    <property type="entry name" value="OPT_sfam"/>
    <property type="match status" value="1"/>
</dbReference>
<dbReference type="Proteomes" id="UP000775213">
    <property type="component" value="Unassembled WGS sequence"/>
</dbReference>
<sequence>MGDVLVLSPPSGHQESSFDSSQGWQVEENDHPIEEVRLMLDPSDNPNIPALTFRTWLIGVISCMLLSFATAFFNHRTEQLSIGSVCIKIIALPIGRFLAATLPKKEIKYPFTNWSFSLNPGPFSMNEHCLITIFASVGAGDLYAMHVVIIVKVFYHTKINPIVAFLLAQTSQLLGFSWVGINRKILADNPYMWWPENLIQIIIQNILLISHFFRALHQKEKRKKGTITRF</sequence>
<dbReference type="InterPro" id="IPR004648">
    <property type="entry name" value="Oligpept_transpt"/>
</dbReference>
<keyword evidence="11" id="KW-1185">Reference proteome</keyword>
<feature type="transmembrane region" description="Helical" evidence="9">
    <location>
        <begin position="53"/>
        <end position="73"/>
    </location>
</feature>
<dbReference type="GO" id="GO:0016020">
    <property type="term" value="C:membrane"/>
    <property type="evidence" value="ECO:0007669"/>
    <property type="project" value="UniProtKB-SubCell"/>
</dbReference>
<evidence type="ECO:0000256" key="7">
    <source>
        <dbReference type="ARBA" id="ARBA00022989"/>
    </source>
</evidence>
<evidence type="ECO:0000256" key="3">
    <source>
        <dbReference type="ARBA" id="ARBA00022448"/>
    </source>
</evidence>
<dbReference type="EMBL" id="JAGFBR010000012">
    <property type="protein sequence ID" value="KAH0457354.1"/>
    <property type="molecule type" value="Genomic_DNA"/>
</dbReference>
<evidence type="ECO:0000256" key="8">
    <source>
        <dbReference type="ARBA" id="ARBA00023136"/>
    </source>
</evidence>
<dbReference type="PANTHER" id="PTHR22601">
    <property type="entry name" value="ISP4 LIKE PROTEIN"/>
    <property type="match status" value="1"/>
</dbReference>
<feature type="transmembrane region" description="Helical" evidence="9">
    <location>
        <begin position="80"/>
        <end position="99"/>
    </location>
</feature>
<keyword evidence="5" id="KW-0571">Peptide transport</keyword>
<proteinExistence type="inferred from homology"/>
<organism evidence="10 11">
    <name type="scientific">Dendrobium chrysotoxum</name>
    <name type="common">Orchid</name>
    <dbReference type="NCBI Taxonomy" id="161865"/>
    <lineage>
        <taxon>Eukaryota</taxon>
        <taxon>Viridiplantae</taxon>
        <taxon>Streptophyta</taxon>
        <taxon>Embryophyta</taxon>
        <taxon>Tracheophyta</taxon>
        <taxon>Spermatophyta</taxon>
        <taxon>Magnoliopsida</taxon>
        <taxon>Liliopsida</taxon>
        <taxon>Asparagales</taxon>
        <taxon>Orchidaceae</taxon>
        <taxon>Epidendroideae</taxon>
        <taxon>Malaxideae</taxon>
        <taxon>Dendrobiinae</taxon>
        <taxon>Dendrobium</taxon>
    </lineage>
</organism>
<evidence type="ECO:0000256" key="4">
    <source>
        <dbReference type="ARBA" id="ARBA00022692"/>
    </source>
</evidence>
<evidence type="ECO:0000256" key="9">
    <source>
        <dbReference type="SAM" id="Phobius"/>
    </source>
</evidence>
<feature type="transmembrane region" description="Helical" evidence="9">
    <location>
        <begin position="130"/>
        <end position="155"/>
    </location>
</feature>
<dbReference type="GO" id="GO:0035673">
    <property type="term" value="F:oligopeptide transmembrane transporter activity"/>
    <property type="evidence" value="ECO:0007669"/>
    <property type="project" value="InterPro"/>
</dbReference>
<evidence type="ECO:0008006" key="12">
    <source>
        <dbReference type="Google" id="ProtNLM"/>
    </source>
</evidence>
<keyword evidence="4 9" id="KW-0812">Transmembrane</keyword>
<reference evidence="10 11" key="1">
    <citation type="journal article" date="2021" name="Hortic Res">
        <title>Chromosome-scale assembly of the Dendrobium chrysotoxum genome enhances the understanding of orchid evolution.</title>
        <authorList>
            <person name="Zhang Y."/>
            <person name="Zhang G.Q."/>
            <person name="Zhang D."/>
            <person name="Liu X.D."/>
            <person name="Xu X.Y."/>
            <person name="Sun W.H."/>
            <person name="Yu X."/>
            <person name="Zhu X."/>
            <person name="Wang Z.W."/>
            <person name="Zhao X."/>
            <person name="Zhong W.Y."/>
            <person name="Chen H."/>
            <person name="Yin W.L."/>
            <person name="Huang T."/>
            <person name="Niu S.C."/>
            <person name="Liu Z.J."/>
        </authorList>
    </citation>
    <scope>NUCLEOTIDE SEQUENCE [LARGE SCALE GENOMIC DNA]</scope>
    <source>
        <strain evidence="10">Lindl</strain>
    </source>
</reference>
<gene>
    <name evidence="10" type="ORF">IEQ34_012669</name>
</gene>
<evidence type="ECO:0000256" key="2">
    <source>
        <dbReference type="ARBA" id="ARBA00005484"/>
    </source>
</evidence>
<accession>A0AAV7GPE8</accession>
<evidence type="ECO:0000313" key="11">
    <source>
        <dbReference type="Proteomes" id="UP000775213"/>
    </source>
</evidence>
<name>A0AAV7GPE8_DENCH</name>
<evidence type="ECO:0000313" key="10">
    <source>
        <dbReference type="EMBL" id="KAH0457354.1"/>
    </source>
</evidence>
<comment type="caution">
    <text evidence="10">The sequence shown here is derived from an EMBL/GenBank/DDBJ whole genome shotgun (WGS) entry which is preliminary data.</text>
</comment>
<keyword evidence="7 9" id="KW-1133">Transmembrane helix</keyword>
<dbReference type="Pfam" id="PF03169">
    <property type="entry name" value="OPT"/>
    <property type="match status" value="1"/>
</dbReference>
<evidence type="ECO:0000256" key="1">
    <source>
        <dbReference type="ARBA" id="ARBA00004141"/>
    </source>
</evidence>